<dbReference type="InterPro" id="IPR050789">
    <property type="entry name" value="Diverse_Enzym_Activities"/>
</dbReference>
<dbReference type="PANTHER" id="PTHR43283:SF7">
    <property type="entry name" value="BETA-LACTAMASE-RELATED DOMAIN-CONTAINING PROTEIN"/>
    <property type="match status" value="1"/>
</dbReference>
<evidence type="ECO:0000259" key="1">
    <source>
        <dbReference type="Pfam" id="PF00144"/>
    </source>
</evidence>
<comment type="caution">
    <text evidence="2">The sequence shown here is derived from an EMBL/GenBank/DDBJ whole genome shotgun (WGS) entry which is preliminary data.</text>
</comment>
<evidence type="ECO:0000313" key="2">
    <source>
        <dbReference type="EMBL" id="KPJ65235.1"/>
    </source>
</evidence>
<dbReference type="SUPFAM" id="SSF56601">
    <property type="entry name" value="beta-lactamase/transpeptidase-like"/>
    <property type="match status" value="1"/>
</dbReference>
<dbReference type="EMBL" id="LIZX01000128">
    <property type="protein sequence ID" value="KPJ65235.1"/>
    <property type="molecule type" value="Genomic_DNA"/>
</dbReference>
<organism evidence="2 3">
    <name type="scientific">candidate division WOR-1 bacterium DG_54_3</name>
    <dbReference type="NCBI Taxonomy" id="1703775"/>
    <lineage>
        <taxon>Bacteria</taxon>
        <taxon>Bacillati</taxon>
        <taxon>Saganbacteria</taxon>
    </lineage>
</organism>
<sequence>MILVCWFCLSCQGQKIWPTEGWKKSSPAEQGMNDKFLSDLDKKITNGDFGYIDGFIIIRNGYLVYEKFYMHDYVKINLGLDDSEWQYNYNNPDWHPFYKGTKLHTLQSVTKSVTSAAIGVAIDRKELPGVDVKIVDIFKDEEIENLDERKKSMSLEDVLTMRAGIDWNESIPYTDPNNTCIQLEASDDWFKFVINRPMEAEPGSVFEYNSGASLLLSAVIKESTGMHIDKYAEKHLFKPLGISRYYWKITPTGLPDTEGGLYLEPYDLAKIGYLYMNDGIWDGRPILSEGWVKATLTPHVPDIAPDNENINTAYGYQWWLAPYDSQSKEYVYVCSGYGGQYLLVATKYNLIAVINGWNIYGKPSISRRVFLDYVLKAIKNTDRN</sequence>
<proteinExistence type="predicted"/>
<dbReference type="InterPro" id="IPR012338">
    <property type="entry name" value="Beta-lactam/transpept-like"/>
</dbReference>
<dbReference type="Pfam" id="PF00144">
    <property type="entry name" value="Beta-lactamase"/>
    <property type="match status" value="1"/>
</dbReference>
<feature type="domain" description="Beta-lactamase-related" evidence="1">
    <location>
        <begin position="98"/>
        <end position="354"/>
    </location>
</feature>
<dbReference type="InterPro" id="IPR001466">
    <property type="entry name" value="Beta-lactam-related"/>
</dbReference>
<dbReference type="Proteomes" id="UP000051861">
    <property type="component" value="Unassembled WGS sequence"/>
</dbReference>
<evidence type="ECO:0000313" key="3">
    <source>
        <dbReference type="Proteomes" id="UP000051861"/>
    </source>
</evidence>
<dbReference type="PANTHER" id="PTHR43283">
    <property type="entry name" value="BETA-LACTAMASE-RELATED"/>
    <property type="match status" value="1"/>
</dbReference>
<reference evidence="2 3" key="1">
    <citation type="journal article" date="2015" name="Microbiome">
        <title>Genomic resolution of linkages in carbon, nitrogen, and sulfur cycling among widespread estuary sediment bacteria.</title>
        <authorList>
            <person name="Baker B.J."/>
            <person name="Lazar C.S."/>
            <person name="Teske A.P."/>
            <person name="Dick G.J."/>
        </authorList>
    </citation>
    <scope>NUCLEOTIDE SEQUENCE [LARGE SCALE GENOMIC DNA]</scope>
    <source>
        <strain evidence="2">DG_54_3</strain>
    </source>
</reference>
<gene>
    <name evidence="2" type="ORF">AMJ44_10700</name>
</gene>
<accession>A0A0S7XSN8</accession>
<dbReference type="Gene3D" id="3.40.710.10">
    <property type="entry name" value="DD-peptidase/beta-lactamase superfamily"/>
    <property type="match status" value="1"/>
</dbReference>
<protein>
    <recommendedName>
        <fullName evidence="1">Beta-lactamase-related domain-containing protein</fullName>
    </recommendedName>
</protein>
<name>A0A0S7XSN8_UNCSA</name>
<dbReference type="AlphaFoldDB" id="A0A0S7XSN8"/>